<accession>A0ABD1MVB8</accession>
<proteinExistence type="predicted"/>
<evidence type="ECO:0000313" key="2">
    <source>
        <dbReference type="Proteomes" id="UP001603857"/>
    </source>
</evidence>
<sequence length="88" mass="10106">MLGDDDQTLFELTVLVSADPKDALPDAELLIINYGRKENKTNLERWIFGFALFRLGNSRSQSTNTEDMWGTSPLYIVGLEEAQRYLHR</sequence>
<comment type="caution">
    <text evidence="1">The sequence shown here is derived from an EMBL/GenBank/DDBJ whole genome shotgun (WGS) entry which is preliminary data.</text>
</comment>
<evidence type="ECO:0000313" key="1">
    <source>
        <dbReference type="EMBL" id="KAL2339775.1"/>
    </source>
</evidence>
<protein>
    <submittedName>
        <fullName evidence="1">Uncharacterized protein</fullName>
    </submittedName>
</protein>
<keyword evidence="2" id="KW-1185">Reference proteome</keyword>
<dbReference type="Proteomes" id="UP001603857">
    <property type="component" value="Unassembled WGS sequence"/>
</dbReference>
<organism evidence="1 2">
    <name type="scientific">Flemingia macrophylla</name>
    <dbReference type="NCBI Taxonomy" id="520843"/>
    <lineage>
        <taxon>Eukaryota</taxon>
        <taxon>Viridiplantae</taxon>
        <taxon>Streptophyta</taxon>
        <taxon>Embryophyta</taxon>
        <taxon>Tracheophyta</taxon>
        <taxon>Spermatophyta</taxon>
        <taxon>Magnoliopsida</taxon>
        <taxon>eudicotyledons</taxon>
        <taxon>Gunneridae</taxon>
        <taxon>Pentapetalae</taxon>
        <taxon>rosids</taxon>
        <taxon>fabids</taxon>
        <taxon>Fabales</taxon>
        <taxon>Fabaceae</taxon>
        <taxon>Papilionoideae</taxon>
        <taxon>50 kb inversion clade</taxon>
        <taxon>NPAAA clade</taxon>
        <taxon>indigoferoid/millettioid clade</taxon>
        <taxon>Phaseoleae</taxon>
        <taxon>Flemingia</taxon>
    </lineage>
</organism>
<dbReference type="AlphaFoldDB" id="A0ABD1MVB8"/>
<gene>
    <name evidence="1" type="ORF">Fmac_007715</name>
</gene>
<dbReference type="EMBL" id="JBGMDY010000003">
    <property type="protein sequence ID" value="KAL2339775.1"/>
    <property type="molecule type" value="Genomic_DNA"/>
</dbReference>
<reference evidence="1 2" key="1">
    <citation type="submission" date="2024-08" db="EMBL/GenBank/DDBJ databases">
        <title>Insights into the chromosomal genome structure of Flemingia macrophylla.</title>
        <authorList>
            <person name="Ding Y."/>
            <person name="Zhao Y."/>
            <person name="Bi W."/>
            <person name="Wu M."/>
            <person name="Zhao G."/>
            <person name="Gong Y."/>
            <person name="Li W."/>
            <person name="Zhang P."/>
        </authorList>
    </citation>
    <scope>NUCLEOTIDE SEQUENCE [LARGE SCALE GENOMIC DNA]</scope>
    <source>
        <strain evidence="1">DYQJB</strain>
        <tissue evidence="1">Leaf</tissue>
    </source>
</reference>
<name>A0ABD1MVB8_9FABA</name>